<feature type="compositionally biased region" description="Polar residues" evidence="7">
    <location>
        <begin position="86"/>
        <end position="97"/>
    </location>
</feature>
<feature type="compositionally biased region" description="Low complexity" evidence="7">
    <location>
        <begin position="109"/>
        <end position="126"/>
    </location>
</feature>
<dbReference type="Pfam" id="PF07200">
    <property type="entry name" value="Mod_r"/>
    <property type="match status" value="1"/>
</dbReference>
<dbReference type="EMBL" id="JARBDR010000440">
    <property type="protein sequence ID" value="KAJ8312263.1"/>
    <property type="molecule type" value="Genomic_DNA"/>
</dbReference>
<evidence type="ECO:0000259" key="8">
    <source>
        <dbReference type="Pfam" id="PF07200"/>
    </source>
</evidence>
<evidence type="ECO:0000313" key="10">
    <source>
        <dbReference type="Proteomes" id="UP001217089"/>
    </source>
</evidence>
<keyword evidence="10" id="KW-1185">Reference proteome</keyword>
<evidence type="ECO:0000256" key="5">
    <source>
        <dbReference type="ARBA" id="ARBA00022927"/>
    </source>
</evidence>
<keyword evidence="5" id="KW-0653">Protein transport</keyword>
<sequence>MKDKRRQPRFDELKRKLATAYEEANRLKETLAKDKSQLDMMRGKCSLETIFDLMKTAAAVSEEESECSSGLNCTLVASHGQNAQTNYNWNAPKSPTGSAAPYPSAGNASFSGSSMPYPMGGSSAMPYPSSYR</sequence>
<accession>A0ABQ9F4G2</accession>
<dbReference type="InterPro" id="IPR009851">
    <property type="entry name" value="Mod_r"/>
</dbReference>
<evidence type="ECO:0000256" key="6">
    <source>
        <dbReference type="SAM" id="Coils"/>
    </source>
</evidence>
<comment type="caution">
    <text evidence="9">The sequence shown here is derived from an EMBL/GenBank/DDBJ whole genome shotgun (WGS) entry which is preliminary data.</text>
</comment>
<keyword evidence="3" id="KW-0813">Transport</keyword>
<name>A0ABQ9F4G2_TEGGR</name>
<feature type="domain" description="VPS37 C-terminal" evidence="8">
    <location>
        <begin position="6"/>
        <end position="66"/>
    </location>
</feature>
<evidence type="ECO:0000256" key="4">
    <source>
        <dbReference type="ARBA" id="ARBA00022753"/>
    </source>
</evidence>
<feature type="coiled-coil region" evidence="6">
    <location>
        <begin position="10"/>
        <end position="37"/>
    </location>
</feature>
<organism evidence="9 10">
    <name type="scientific">Tegillarca granosa</name>
    <name type="common">Malaysian cockle</name>
    <name type="synonym">Anadara granosa</name>
    <dbReference type="NCBI Taxonomy" id="220873"/>
    <lineage>
        <taxon>Eukaryota</taxon>
        <taxon>Metazoa</taxon>
        <taxon>Spiralia</taxon>
        <taxon>Lophotrochozoa</taxon>
        <taxon>Mollusca</taxon>
        <taxon>Bivalvia</taxon>
        <taxon>Autobranchia</taxon>
        <taxon>Pteriomorphia</taxon>
        <taxon>Arcoida</taxon>
        <taxon>Arcoidea</taxon>
        <taxon>Arcidae</taxon>
        <taxon>Tegillarca</taxon>
    </lineage>
</organism>
<evidence type="ECO:0000313" key="9">
    <source>
        <dbReference type="EMBL" id="KAJ8312263.1"/>
    </source>
</evidence>
<gene>
    <name evidence="9" type="ORF">KUTeg_009636</name>
</gene>
<evidence type="ECO:0000256" key="3">
    <source>
        <dbReference type="ARBA" id="ARBA00022448"/>
    </source>
</evidence>
<keyword evidence="4" id="KW-0967">Endosome</keyword>
<comment type="similarity">
    <text evidence="2">Belongs to the VPS37 family.</text>
</comment>
<evidence type="ECO:0000256" key="1">
    <source>
        <dbReference type="ARBA" id="ARBA00004177"/>
    </source>
</evidence>
<keyword evidence="6" id="KW-0175">Coiled coil</keyword>
<evidence type="ECO:0000256" key="7">
    <source>
        <dbReference type="SAM" id="MobiDB-lite"/>
    </source>
</evidence>
<comment type="subcellular location">
    <subcellularLocation>
        <location evidence="1">Endosome</location>
    </subcellularLocation>
</comment>
<evidence type="ECO:0000256" key="2">
    <source>
        <dbReference type="ARBA" id="ARBA00007617"/>
    </source>
</evidence>
<dbReference type="Proteomes" id="UP001217089">
    <property type="component" value="Unassembled WGS sequence"/>
</dbReference>
<protein>
    <recommendedName>
        <fullName evidence="8">VPS37 C-terminal domain-containing protein</fullName>
    </recommendedName>
</protein>
<reference evidence="9 10" key="1">
    <citation type="submission" date="2022-12" db="EMBL/GenBank/DDBJ databases">
        <title>Chromosome-level genome of Tegillarca granosa.</title>
        <authorList>
            <person name="Kim J."/>
        </authorList>
    </citation>
    <scope>NUCLEOTIDE SEQUENCE [LARGE SCALE GENOMIC DNA]</scope>
    <source>
        <strain evidence="9">Teg-2019</strain>
        <tissue evidence="9">Adductor muscle</tissue>
    </source>
</reference>
<proteinExistence type="inferred from homology"/>
<feature type="region of interest" description="Disordered" evidence="7">
    <location>
        <begin position="86"/>
        <end position="132"/>
    </location>
</feature>